<comment type="caution">
    <text evidence="2">The sequence shown here is derived from an EMBL/GenBank/DDBJ whole genome shotgun (WGS) entry which is preliminary data.</text>
</comment>
<evidence type="ECO:0000313" key="2">
    <source>
        <dbReference type="EMBL" id="PHH60334.1"/>
    </source>
</evidence>
<keyword evidence="3" id="KW-1185">Reference proteome</keyword>
<reference evidence="2 3" key="1">
    <citation type="submission" date="2017-06" db="EMBL/GenBank/DDBJ databases">
        <title>Ant-infecting Ophiocordyceps genomes reveal a high diversity of potential behavioral manipulation genes and a possible major role for enterotoxins.</title>
        <authorList>
            <person name="De Bekker C."/>
            <person name="Evans H.C."/>
            <person name="Brachmann A."/>
            <person name="Hughes D.P."/>
        </authorList>
    </citation>
    <scope>NUCLEOTIDE SEQUENCE [LARGE SCALE GENOMIC DNA]</scope>
    <source>
        <strain evidence="2 3">Map16</strain>
    </source>
</reference>
<dbReference type="AlphaFoldDB" id="A0A2C5Y034"/>
<evidence type="ECO:0000313" key="3">
    <source>
        <dbReference type="Proteomes" id="UP000226431"/>
    </source>
</evidence>
<evidence type="ECO:0000256" key="1">
    <source>
        <dbReference type="SAM" id="MobiDB-lite"/>
    </source>
</evidence>
<proteinExistence type="predicted"/>
<organism evidence="2 3">
    <name type="scientific">Ophiocordyceps camponoti-rufipedis</name>
    <dbReference type="NCBI Taxonomy" id="2004952"/>
    <lineage>
        <taxon>Eukaryota</taxon>
        <taxon>Fungi</taxon>
        <taxon>Dikarya</taxon>
        <taxon>Ascomycota</taxon>
        <taxon>Pezizomycotina</taxon>
        <taxon>Sordariomycetes</taxon>
        <taxon>Hypocreomycetidae</taxon>
        <taxon>Hypocreales</taxon>
        <taxon>Ophiocordycipitaceae</taxon>
        <taxon>Ophiocordyceps</taxon>
    </lineage>
</organism>
<evidence type="ECO:0008006" key="4">
    <source>
        <dbReference type="Google" id="ProtNLM"/>
    </source>
</evidence>
<dbReference type="OrthoDB" id="10253329at2759"/>
<dbReference type="EMBL" id="NJES01001692">
    <property type="protein sequence ID" value="PHH60334.1"/>
    <property type="molecule type" value="Genomic_DNA"/>
</dbReference>
<feature type="compositionally biased region" description="Acidic residues" evidence="1">
    <location>
        <begin position="232"/>
        <end position="254"/>
    </location>
</feature>
<sequence>MGLHLEKFLSERKAETVTLVTFKDTRHLPPPSAPTPPPEPDPKPKAAPRPSLAKERVFSKEQIADAKARRALEVRQLEARMGRMPAFRRSADGVVFTLPVEPKRREDLSTGLRSVCTLHLIVPLLYPLQHPRIQLNEVDAAAAEAVEELFAQKAASQEMLSLTGHLNYLALNLGNLDRQAQAAKAETEKQTASPSPQGAHAGEAPPPPPPSEGGRKGHIQVIARPPEWTTGESEDGCSDSSSEDDVSDADEQEDSTEHASQEWPQRGTLMTLPSLHLQGIELLQILTLSIAIKCNRCRTRNETTSLKPGAETSSPCSKCTAPLAATFHPQLLHQHSNRACWIDVSGGKASDLLPSTA</sequence>
<feature type="region of interest" description="Disordered" evidence="1">
    <location>
        <begin position="180"/>
        <end position="265"/>
    </location>
</feature>
<protein>
    <recommendedName>
        <fullName evidence="4">RWD domain-containing protein</fullName>
    </recommendedName>
</protein>
<gene>
    <name evidence="2" type="ORF">CDD80_1609</name>
</gene>
<dbReference type="STRING" id="2004952.A0A2C5Y034"/>
<dbReference type="Proteomes" id="UP000226431">
    <property type="component" value="Unassembled WGS sequence"/>
</dbReference>
<accession>A0A2C5Y034</accession>
<name>A0A2C5Y034_9HYPO</name>
<feature type="region of interest" description="Disordered" evidence="1">
    <location>
        <begin position="19"/>
        <end position="53"/>
    </location>
</feature>
<feature type="compositionally biased region" description="Pro residues" evidence="1">
    <location>
        <begin position="28"/>
        <end position="39"/>
    </location>
</feature>